<evidence type="ECO:0000259" key="3">
    <source>
        <dbReference type="Pfam" id="PF13570"/>
    </source>
</evidence>
<dbReference type="Pfam" id="PF00501">
    <property type="entry name" value="AMP-binding"/>
    <property type="match status" value="1"/>
</dbReference>
<reference evidence="4" key="1">
    <citation type="journal article" date="2019" name="Database">
        <title>The radish genome database (RadishGD): an integrated information resource for radish genomics.</title>
        <authorList>
            <person name="Yu H.J."/>
            <person name="Baek S."/>
            <person name="Lee Y.J."/>
            <person name="Cho A."/>
            <person name="Mun J.H."/>
        </authorList>
    </citation>
    <scope>NUCLEOTIDE SEQUENCE [LARGE SCALE GENOMIC DNA]</scope>
    <source>
        <strain evidence="4">cv. WK10039</strain>
    </source>
</reference>
<dbReference type="RefSeq" id="XP_056848777.1">
    <property type="nucleotide sequence ID" value="XM_056992797.1"/>
</dbReference>
<dbReference type="Gene3D" id="2.130.10.10">
    <property type="entry name" value="YVTN repeat-like/Quinoprotein amine dehydrogenase"/>
    <property type="match status" value="2"/>
</dbReference>
<dbReference type="PANTHER" id="PTHR44394:SF1">
    <property type="entry name" value="BETA-ALANINE-ACTIVATING ENZYME"/>
    <property type="match status" value="1"/>
</dbReference>
<dbReference type="SMART" id="SM00564">
    <property type="entry name" value="PQQ"/>
    <property type="match status" value="4"/>
</dbReference>
<evidence type="ECO:0000313" key="4">
    <source>
        <dbReference type="Proteomes" id="UP000504610"/>
    </source>
</evidence>
<evidence type="ECO:0000259" key="2">
    <source>
        <dbReference type="Pfam" id="PF00501"/>
    </source>
</evidence>
<feature type="domain" description="AMP-dependent synthetase/ligase" evidence="2">
    <location>
        <begin position="114"/>
        <end position="394"/>
    </location>
</feature>
<dbReference type="Gene3D" id="3.40.50.12780">
    <property type="entry name" value="N-terminal domain of ligase-like"/>
    <property type="match status" value="1"/>
</dbReference>
<dbReference type="InterPro" id="IPR011047">
    <property type="entry name" value="Quinoprotein_ADH-like_sf"/>
</dbReference>
<dbReference type="Proteomes" id="UP000504610">
    <property type="component" value="Chromosome 8"/>
</dbReference>
<dbReference type="InterPro" id="IPR002372">
    <property type="entry name" value="PQQ_rpt_dom"/>
</dbReference>
<dbReference type="InterPro" id="IPR000873">
    <property type="entry name" value="AMP-dep_synth/lig_dom"/>
</dbReference>
<evidence type="ECO:0000256" key="1">
    <source>
        <dbReference type="SAM" id="MobiDB-lite"/>
    </source>
</evidence>
<feature type="compositionally biased region" description="Basic and acidic residues" evidence="1">
    <location>
        <begin position="445"/>
        <end position="458"/>
    </location>
</feature>
<dbReference type="AlphaFoldDB" id="A0A9W3CB19"/>
<dbReference type="PANTHER" id="PTHR44394">
    <property type="entry name" value="BETA-ALANINE-ACTIVATING ENZYME"/>
    <property type="match status" value="1"/>
</dbReference>
<evidence type="ECO:0000313" key="5">
    <source>
        <dbReference type="RefSeq" id="XP_056848777.1"/>
    </source>
</evidence>
<dbReference type="SUPFAM" id="SSF50998">
    <property type="entry name" value="Quinoprotein alcohol dehydrogenase-like"/>
    <property type="match status" value="1"/>
</dbReference>
<dbReference type="GeneID" id="108818754"/>
<dbReference type="InterPro" id="IPR015943">
    <property type="entry name" value="WD40/YVTN_repeat-like_dom_sf"/>
</dbReference>
<dbReference type="InterPro" id="IPR020845">
    <property type="entry name" value="AMP-binding_CS"/>
</dbReference>
<reference evidence="5" key="2">
    <citation type="submission" date="2025-08" db="UniProtKB">
        <authorList>
            <consortium name="RefSeq"/>
        </authorList>
    </citation>
    <scope>IDENTIFICATION</scope>
    <source>
        <tissue evidence="5">Leaf</tissue>
    </source>
</reference>
<dbReference type="SUPFAM" id="SSF47336">
    <property type="entry name" value="ACP-like"/>
    <property type="match status" value="1"/>
</dbReference>
<accession>A0A9W3CB19</accession>
<dbReference type="Pfam" id="PF13570">
    <property type="entry name" value="Beta-prop_ACSF4"/>
    <property type="match status" value="1"/>
</dbReference>
<organism evidence="4 5">
    <name type="scientific">Raphanus sativus</name>
    <name type="common">Radish</name>
    <name type="synonym">Raphanus raphanistrum var. sativus</name>
    <dbReference type="NCBI Taxonomy" id="3726"/>
    <lineage>
        <taxon>Eukaryota</taxon>
        <taxon>Viridiplantae</taxon>
        <taxon>Streptophyta</taxon>
        <taxon>Embryophyta</taxon>
        <taxon>Tracheophyta</taxon>
        <taxon>Spermatophyta</taxon>
        <taxon>Magnoliopsida</taxon>
        <taxon>eudicotyledons</taxon>
        <taxon>Gunneridae</taxon>
        <taxon>Pentapetalae</taxon>
        <taxon>rosids</taxon>
        <taxon>malvids</taxon>
        <taxon>Brassicales</taxon>
        <taxon>Brassicaceae</taxon>
        <taxon>Brassiceae</taxon>
        <taxon>Raphanus</taxon>
    </lineage>
</organism>
<dbReference type="SUPFAM" id="SSF56801">
    <property type="entry name" value="Acetyl-CoA synthetase-like"/>
    <property type="match status" value="1"/>
</dbReference>
<dbReference type="PROSITE" id="PS00455">
    <property type="entry name" value="AMP_BINDING"/>
    <property type="match status" value="1"/>
</dbReference>
<keyword evidence="4" id="KW-1185">Reference proteome</keyword>
<dbReference type="PROSITE" id="PS00012">
    <property type="entry name" value="PHOSPHOPANTETHEINE"/>
    <property type="match status" value="1"/>
</dbReference>
<dbReference type="InterPro" id="IPR018391">
    <property type="entry name" value="PQQ_b-propeller_rpt"/>
</dbReference>
<feature type="region of interest" description="Disordered" evidence="1">
    <location>
        <begin position="445"/>
        <end position="484"/>
    </location>
</feature>
<dbReference type="InterPro" id="IPR042099">
    <property type="entry name" value="ANL_N_sf"/>
</dbReference>
<gene>
    <name evidence="5" type="primary">LOC108818754</name>
</gene>
<dbReference type="InterPro" id="IPR036736">
    <property type="entry name" value="ACP-like_sf"/>
</dbReference>
<sequence length="930" mass="103022">MSNFCCISHIFTDAASPNPHKAAVIHSAARFISDSPQPPPSPVHDGDTVFTFAELSSSIDSLSFRLRRILLDVPGHNNDPHLITPPPPTKQPPGITTTDKLEEAESSDVYTPKVLALYMPPSVEYIISVLSVLRIGEAFLPLDPSWPRDRVLSIVSSSNVSLVIACGSSFDQFGCAPLRRSHWLVQSSSAALPVLFFSMSERLSDVTAPPSSLVWPCEKEKQRKFCYLMYTSGSTGKPKGICGTEQGLLNRFKWMQEHYPVVGEQRFAFKTSVGFIDHLQEFLGATLSSTPLVIPPFTLLKDNLISILGFLEAYSISRLVAVPSMIRAILPTLQHRGHNKLKSCLKLVVLSGEPFPVSMWDSLHKLLPETCFLNLYGSTEAICDALMVKEVSDDDDFFAIGGDSLAAAHLSHSLGIDMRLIYQFRSPSKLVICISEKKGKLREDMQHNTIQKPDHKTESQNSNELVSRPSPFHYGVTSEPTPSRMQCEKNVSAKRLKIDSEQFSSKSMKDKISWDSGYSKMHCAFSRCNKVHYPNSCSNEGGNRGNWSVEFPRNQIVSIQELWKVHMESCVDASPLVVLKHSKTYLFIGSHSRKFVCIDAKSGSICWETILEGRIEGSAMVVGDFSQVVIGCYKGKLYFLDFLTGSLSWTFQAGGEIKCQPVVHTSSQLIWCGSHDHTLYALDYRSQRCVYKLQCGGSIFASPVIDEGHSSLYVASTSGRVTAVSIKDLPFHTLWELELEAPIFGSLSIIPSSRNVICCLVDGQVVAMSPSGTIIWKLSNYSVITLMQYRTSGPIFAGPCMSHVLPSQVLVCCRNGRVYSLESESGCHLWEYNIGDPITASAYIDENLHFESHQLLGTDRLVSVCSSSGRVHVLRVRPSLSKDSRESKVGEIAKLELQADIFSSPVMIGGRIFFGCRDDYVHCLTLESCR</sequence>
<dbReference type="InterPro" id="IPR006162">
    <property type="entry name" value="Ppantetheine_attach_site"/>
</dbReference>
<feature type="region of interest" description="Disordered" evidence="1">
    <location>
        <begin position="77"/>
        <end position="96"/>
    </location>
</feature>
<dbReference type="GO" id="GO:0043041">
    <property type="term" value="P:amino acid activation for nonribosomal peptide biosynthetic process"/>
    <property type="evidence" value="ECO:0007669"/>
    <property type="project" value="TreeGrafter"/>
</dbReference>
<feature type="domain" description="Pyrrolo-quinoline quinone repeat" evidence="3">
    <location>
        <begin position="567"/>
        <end position="926"/>
    </location>
</feature>
<dbReference type="FunFam" id="2.130.10.10:FF:000883">
    <property type="entry name" value="Putative acyl-activating enzyme 19"/>
    <property type="match status" value="1"/>
</dbReference>
<proteinExistence type="predicted"/>
<dbReference type="InterPro" id="IPR052091">
    <property type="entry name" value="Beta-ala_Activ/Resist"/>
</dbReference>
<name>A0A9W3CB19_RAPSA</name>
<protein>
    <submittedName>
        <fullName evidence="5">Acyl-activating enzyme 19 isoform X3</fullName>
    </submittedName>
</protein>